<dbReference type="InParanoid" id="Q8SWC1"/>
<dbReference type="RefSeq" id="NP_584623.2">
    <property type="nucleotide sequence ID" value="NM_001040812.2"/>
</dbReference>
<organism evidence="6 7">
    <name type="scientific">Encephalitozoon cuniculi (strain GB-M1)</name>
    <name type="common">Microsporidian parasite</name>
    <dbReference type="NCBI Taxonomy" id="284813"/>
    <lineage>
        <taxon>Eukaryota</taxon>
        <taxon>Fungi</taxon>
        <taxon>Fungi incertae sedis</taxon>
        <taxon>Microsporidia</taxon>
        <taxon>Unikaryonidae</taxon>
        <taxon>Encephalitozoon</taxon>
    </lineage>
</organism>
<dbReference type="KEGG" id="ecu:ECU02_0980"/>
<evidence type="ECO:0000259" key="5">
    <source>
        <dbReference type="Pfam" id="PF01951"/>
    </source>
</evidence>
<comment type="similarity">
    <text evidence="1">Belongs to the archease family.</text>
</comment>
<dbReference type="SUPFAM" id="SSF69819">
    <property type="entry name" value="MTH1598-like"/>
    <property type="match status" value="1"/>
</dbReference>
<dbReference type="EMBL" id="AL590442">
    <property type="protein sequence ID" value="CAD25127.2"/>
    <property type="molecule type" value="Genomic_DNA"/>
</dbReference>
<feature type="domain" description="Archease" evidence="5">
    <location>
        <begin position="21"/>
        <end position="150"/>
    </location>
</feature>
<dbReference type="OrthoDB" id="2190767at2759"/>
<evidence type="ECO:0000313" key="6">
    <source>
        <dbReference type="EMBL" id="CAD25127.2"/>
    </source>
</evidence>
<reference evidence="6 7" key="2">
    <citation type="journal article" date="2009" name="BMC Genomics">
        <title>Identification of transcriptional signals in Encephalitozoon cuniculi widespread among Microsporidia phylum: support for accurate structural genome annotation.</title>
        <authorList>
            <person name="Peyretaillade E."/>
            <person name="Goncalves O."/>
            <person name="Terrat S."/>
            <person name="Dugat-Bony E."/>
            <person name="Wincker P."/>
            <person name="Cornman R.S."/>
            <person name="Evans J.D."/>
            <person name="Delbac F."/>
            <person name="Peyret P."/>
        </authorList>
    </citation>
    <scope>NUCLEOTIDE SEQUENCE [LARGE SCALE GENOMIC DNA]</scope>
    <source>
        <strain evidence="6 7">GB-M1</strain>
    </source>
</reference>
<dbReference type="InterPro" id="IPR036820">
    <property type="entry name" value="Archease_dom_sf"/>
</dbReference>
<gene>
    <name evidence="6" type="ordered locus">ECU02_0980</name>
</gene>
<dbReference type="Gene3D" id="3.55.10.10">
    <property type="entry name" value="Archease domain"/>
    <property type="match status" value="1"/>
</dbReference>
<protein>
    <recommendedName>
        <fullName evidence="5">Archease domain-containing protein</fullName>
    </recommendedName>
</protein>
<dbReference type="AlphaFoldDB" id="Q8SWC1"/>
<dbReference type="VEuPathDB" id="MicrosporidiaDB:ECU02_0980"/>
<evidence type="ECO:0000256" key="2">
    <source>
        <dbReference type="ARBA" id="ARBA00022694"/>
    </source>
</evidence>
<keyword evidence="4" id="KW-0106">Calcium</keyword>
<evidence type="ECO:0000256" key="3">
    <source>
        <dbReference type="ARBA" id="ARBA00022723"/>
    </source>
</evidence>
<reference evidence="6 7" key="1">
    <citation type="journal article" date="2001" name="Nature">
        <title>Genome sequence and gene compaction of the eukaryote parasite Encephalitozoon cuniculi.</title>
        <authorList>
            <person name="Katinka M.D."/>
            <person name="Duprat S."/>
            <person name="Cornillot E."/>
            <person name="Metenier G."/>
            <person name="Thomarat F."/>
            <person name="Prensier G."/>
            <person name="Barbe V."/>
            <person name="Peyretaillade E."/>
            <person name="Brottier P."/>
            <person name="Wincker P."/>
            <person name="Delbac F."/>
            <person name="El Alaoui H."/>
            <person name="Peyret P."/>
            <person name="Saurin W."/>
            <person name="Gouy M."/>
            <person name="Weissenbach J."/>
            <person name="Vivares C.P."/>
        </authorList>
    </citation>
    <scope>NUCLEOTIDE SEQUENCE [LARGE SCALE GENOMIC DNA]</scope>
    <source>
        <strain evidence="6 7">GB-M1</strain>
    </source>
</reference>
<sequence>MQGTSHTAMRATAGKSLESIEFLDHPADIQMHCTASSLPELYEVAIKGMMSCSVRISATDRRLGRVELSETSDEMNMVGLLTHFMDLMYGEGLVVTEAAVLLRNGLLVCDYAVTSGSRCQSLCEIKAVTLCGLRVFEEDGIFHLYCIFDV</sequence>
<evidence type="ECO:0000256" key="1">
    <source>
        <dbReference type="ARBA" id="ARBA00007963"/>
    </source>
</evidence>
<keyword evidence="7" id="KW-1185">Reference proteome</keyword>
<keyword evidence="3" id="KW-0479">Metal-binding</keyword>
<dbReference type="Proteomes" id="UP000000819">
    <property type="component" value="Chromosome II"/>
</dbReference>
<proteinExistence type="inferred from homology"/>
<dbReference type="HOGENOM" id="CLU_1740510_0_0_1"/>
<accession>Q8SWC1</accession>
<evidence type="ECO:0000313" key="7">
    <source>
        <dbReference type="Proteomes" id="UP000000819"/>
    </source>
</evidence>
<dbReference type="GO" id="GO:0008033">
    <property type="term" value="P:tRNA processing"/>
    <property type="evidence" value="ECO:0007669"/>
    <property type="project" value="UniProtKB-KW"/>
</dbReference>
<name>Q8SWC1_ENCCU</name>
<evidence type="ECO:0000256" key="4">
    <source>
        <dbReference type="ARBA" id="ARBA00022837"/>
    </source>
</evidence>
<dbReference type="InterPro" id="IPR023572">
    <property type="entry name" value="Archease_dom"/>
</dbReference>
<dbReference type="Pfam" id="PF01951">
    <property type="entry name" value="Archease"/>
    <property type="match status" value="1"/>
</dbReference>
<dbReference type="GeneID" id="858613"/>
<keyword evidence="2" id="KW-0819">tRNA processing</keyword>
<dbReference type="GO" id="GO:0046872">
    <property type="term" value="F:metal ion binding"/>
    <property type="evidence" value="ECO:0007669"/>
    <property type="project" value="UniProtKB-KW"/>
</dbReference>
<dbReference type="STRING" id="284813.Q8SWC1"/>